<evidence type="ECO:0000313" key="9">
    <source>
        <dbReference type="Proteomes" id="UP001596976"/>
    </source>
</evidence>
<protein>
    <submittedName>
        <fullName evidence="8">RNA polymerase sigma factor</fullName>
    </submittedName>
</protein>
<dbReference type="EMBL" id="JBHTJF010000007">
    <property type="protein sequence ID" value="MFD0942494.1"/>
    <property type="molecule type" value="Genomic_DNA"/>
</dbReference>
<evidence type="ECO:0000256" key="3">
    <source>
        <dbReference type="ARBA" id="ARBA00023082"/>
    </source>
</evidence>
<dbReference type="SUPFAM" id="SSF88659">
    <property type="entry name" value="Sigma3 and sigma4 domains of RNA polymerase sigma factors"/>
    <property type="match status" value="1"/>
</dbReference>
<dbReference type="InterPro" id="IPR039425">
    <property type="entry name" value="RNA_pol_sigma-70-like"/>
</dbReference>
<keyword evidence="3" id="KW-0731">Sigma factor</keyword>
<dbReference type="InterPro" id="IPR036388">
    <property type="entry name" value="WH-like_DNA-bd_sf"/>
</dbReference>
<accession>A0ABW3GUI4</accession>
<gene>
    <name evidence="8" type="ORF">ACFQ0V_01755</name>
</gene>
<evidence type="ECO:0000259" key="6">
    <source>
        <dbReference type="Pfam" id="PF04542"/>
    </source>
</evidence>
<evidence type="ECO:0000256" key="2">
    <source>
        <dbReference type="ARBA" id="ARBA00023015"/>
    </source>
</evidence>
<dbReference type="Pfam" id="PF04542">
    <property type="entry name" value="Sigma70_r2"/>
    <property type="match status" value="1"/>
</dbReference>
<dbReference type="PANTHER" id="PTHR43133:SF8">
    <property type="entry name" value="RNA POLYMERASE SIGMA FACTOR HI_1459-RELATED"/>
    <property type="match status" value="1"/>
</dbReference>
<evidence type="ECO:0000256" key="1">
    <source>
        <dbReference type="ARBA" id="ARBA00010641"/>
    </source>
</evidence>
<dbReference type="PANTHER" id="PTHR43133">
    <property type="entry name" value="RNA POLYMERASE ECF-TYPE SIGMA FACTO"/>
    <property type="match status" value="1"/>
</dbReference>
<dbReference type="Gene3D" id="1.10.1740.10">
    <property type="match status" value="1"/>
</dbReference>
<reference evidence="9" key="1">
    <citation type="journal article" date="2019" name="Int. J. Syst. Evol. Microbiol.">
        <title>The Global Catalogue of Microorganisms (GCM) 10K type strain sequencing project: providing services to taxonomists for standard genome sequencing and annotation.</title>
        <authorList>
            <consortium name="The Broad Institute Genomics Platform"/>
            <consortium name="The Broad Institute Genome Sequencing Center for Infectious Disease"/>
            <person name="Wu L."/>
            <person name="Ma J."/>
        </authorList>
    </citation>
    <scope>NUCLEOTIDE SEQUENCE [LARGE SCALE GENOMIC DNA]</scope>
    <source>
        <strain evidence="9">CCUG 63563</strain>
    </source>
</reference>
<keyword evidence="2" id="KW-0805">Transcription regulation</keyword>
<dbReference type="Proteomes" id="UP001596976">
    <property type="component" value="Unassembled WGS sequence"/>
</dbReference>
<evidence type="ECO:0000256" key="4">
    <source>
        <dbReference type="ARBA" id="ARBA00023125"/>
    </source>
</evidence>
<dbReference type="InterPro" id="IPR007627">
    <property type="entry name" value="RNA_pol_sigma70_r2"/>
</dbReference>
<feature type="domain" description="RNA polymerase sigma-70 region 2" evidence="6">
    <location>
        <begin position="21"/>
        <end position="89"/>
    </location>
</feature>
<dbReference type="InterPro" id="IPR013324">
    <property type="entry name" value="RNA_pol_sigma_r3/r4-like"/>
</dbReference>
<keyword evidence="9" id="KW-1185">Reference proteome</keyword>
<feature type="domain" description="RNA polymerase sigma factor 70 region 4 type 2" evidence="7">
    <location>
        <begin position="113"/>
        <end position="163"/>
    </location>
</feature>
<dbReference type="InterPro" id="IPR013325">
    <property type="entry name" value="RNA_pol_sigma_r2"/>
</dbReference>
<dbReference type="CDD" id="cd06171">
    <property type="entry name" value="Sigma70_r4"/>
    <property type="match status" value="1"/>
</dbReference>
<dbReference type="InterPro" id="IPR014284">
    <property type="entry name" value="RNA_pol_sigma-70_dom"/>
</dbReference>
<name>A0ABW3GUI4_9BACL</name>
<proteinExistence type="inferred from homology"/>
<dbReference type="Pfam" id="PF08281">
    <property type="entry name" value="Sigma70_r4_2"/>
    <property type="match status" value="1"/>
</dbReference>
<keyword evidence="4" id="KW-0238">DNA-binding</keyword>
<dbReference type="NCBIfam" id="TIGR02937">
    <property type="entry name" value="sigma70-ECF"/>
    <property type="match status" value="1"/>
</dbReference>
<dbReference type="RefSeq" id="WP_381009028.1">
    <property type="nucleotide sequence ID" value="NZ_JBHTJF010000007.1"/>
</dbReference>
<organism evidence="8 9">
    <name type="scientific">Savagea faecisuis</name>
    <dbReference type="NCBI Taxonomy" id="1274803"/>
    <lineage>
        <taxon>Bacteria</taxon>
        <taxon>Bacillati</taxon>
        <taxon>Bacillota</taxon>
        <taxon>Bacilli</taxon>
        <taxon>Bacillales</taxon>
        <taxon>Caryophanaceae</taxon>
        <taxon>Savagea</taxon>
    </lineage>
</organism>
<evidence type="ECO:0000256" key="5">
    <source>
        <dbReference type="ARBA" id="ARBA00023163"/>
    </source>
</evidence>
<dbReference type="SUPFAM" id="SSF88946">
    <property type="entry name" value="Sigma2 domain of RNA polymerase sigma factors"/>
    <property type="match status" value="1"/>
</dbReference>
<comment type="caution">
    <text evidence="8">The sequence shown here is derived from an EMBL/GenBank/DDBJ whole genome shotgun (WGS) entry which is preliminary data.</text>
</comment>
<dbReference type="Gene3D" id="1.10.10.10">
    <property type="entry name" value="Winged helix-like DNA-binding domain superfamily/Winged helix DNA-binding domain"/>
    <property type="match status" value="1"/>
</dbReference>
<sequence>MTLEEMMCAWQNGDEEAFTSLYEALSPSLYAFVFRYTREEPFSLDIVHDAFEQLCKAKNDYDVRKGKVKSYVFQIAYRQMVNKLNRRKRLRRFLPFLVPQREYNFSYEEKTVVQEAISQLSEKHRAVILLTYYENLTQQEIAQVLQIEVGTVKSRLHRAKQQLKRWLEEDEDDR</sequence>
<keyword evidence="5" id="KW-0804">Transcription</keyword>
<evidence type="ECO:0000259" key="7">
    <source>
        <dbReference type="Pfam" id="PF08281"/>
    </source>
</evidence>
<evidence type="ECO:0000313" key="8">
    <source>
        <dbReference type="EMBL" id="MFD0942494.1"/>
    </source>
</evidence>
<comment type="similarity">
    <text evidence="1">Belongs to the sigma-70 factor family. ECF subfamily.</text>
</comment>
<dbReference type="InterPro" id="IPR013249">
    <property type="entry name" value="RNA_pol_sigma70_r4_t2"/>
</dbReference>